<keyword evidence="1" id="KW-1133">Transmembrane helix</keyword>
<keyword evidence="1" id="KW-0812">Transmembrane</keyword>
<dbReference type="Proteomes" id="UP000077013">
    <property type="component" value="Unassembled WGS sequence"/>
</dbReference>
<accession>A0A167HQL5</accession>
<evidence type="ECO:0000256" key="1">
    <source>
        <dbReference type="SAM" id="Phobius"/>
    </source>
</evidence>
<proteinExistence type="predicted"/>
<feature type="transmembrane region" description="Helical" evidence="1">
    <location>
        <begin position="75"/>
        <end position="95"/>
    </location>
</feature>
<reference evidence="2 3" key="1">
    <citation type="submission" date="2016-02" db="EMBL/GenBank/DDBJ databases">
        <title>Ulvibacter sp. LPB0005, isolated from Thais luteostoma.</title>
        <authorList>
            <person name="Shin S.-K."/>
            <person name="Yi H."/>
        </authorList>
    </citation>
    <scope>NUCLEOTIDE SEQUENCE [LARGE SCALE GENOMIC DNA]</scope>
    <source>
        <strain evidence="2 3">LPB0005</strain>
    </source>
</reference>
<evidence type="ECO:0000313" key="2">
    <source>
        <dbReference type="EMBL" id="OAB78861.1"/>
    </source>
</evidence>
<feature type="transmembrane region" description="Helical" evidence="1">
    <location>
        <begin position="166"/>
        <end position="192"/>
    </location>
</feature>
<feature type="transmembrane region" description="Helical" evidence="1">
    <location>
        <begin position="124"/>
        <end position="146"/>
    </location>
</feature>
<dbReference type="OrthoDB" id="709028at2"/>
<evidence type="ECO:0000313" key="3">
    <source>
        <dbReference type="Proteomes" id="UP000077013"/>
    </source>
</evidence>
<feature type="transmembrane region" description="Helical" evidence="1">
    <location>
        <begin position="37"/>
        <end position="59"/>
    </location>
</feature>
<evidence type="ECO:0008006" key="4">
    <source>
        <dbReference type="Google" id="ProtNLM"/>
    </source>
</evidence>
<comment type="caution">
    <text evidence="2">The sequence shown here is derived from an EMBL/GenBank/DDBJ whole genome shotgun (WGS) entry which is preliminary data.</text>
</comment>
<dbReference type="RefSeq" id="WP_068592272.1">
    <property type="nucleotide sequence ID" value="NZ_LRXL01000037.1"/>
</dbReference>
<protein>
    <recommendedName>
        <fullName evidence="4">Beta-carotene 15,15'-monooxygenase</fullName>
    </recommendedName>
</protein>
<dbReference type="STRING" id="1763537.ULVI_09780"/>
<sequence length="212" mass="25412">MDQLEVLKKEWQKREQELPKLSYAAIYSMLLKKSSSIVKWIFFIGIAEMLFWIAILFFIPDSQHKILVEMGLHKISIYVNLVHYVVVAIFIFYFYKNYKRIRVTDTIGELMANILRTRKTVRYFVYYNIGMFVLSTIAVNLFFYFNMHHLYEVVDLGEQALSEEKFQTYFIITQLIVGLAFLGLLMLFYWLIYGTLLKRLNRNYKELKKIEA</sequence>
<gene>
    <name evidence="2" type="ORF">ULVI_09780</name>
</gene>
<keyword evidence="3" id="KW-1185">Reference proteome</keyword>
<name>A0A167HQL5_9FLAO</name>
<organism evidence="2 3">
    <name type="scientific">Cochleicola gelatinilyticus</name>
    <dbReference type="NCBI Taxonomy" id="1763537"/>
    <lineage>
        <taxon>Bacteria</taxon>
        <taxon>Pseudomonadati</taxon>
        <taxon>Bacteroidota</taxon>
        <taxon>Flavobacteriia</taxon>
        <taxon>Flavobacteriales</taxon>
        <taxon>Flavobacteriaceae</taxon>
        <taxon>Cochleicola</taxon>
    </lineage>
</organism>
<dbReference type="AlphaFoldDB" id="A0A167HQL5"/>
<keyword evidence="1" id="KW-0472">Membrane</keyword>
<dbReference type="EMBL" id="LRXL01000037">
    <property type="protein sequence ID" value="OAB78861.1"/>
    <property type="molecule type" value="Genomic_DNA"/>
</dbReference>